<feature type="transmembrane region" description="Helical" evidence="1">
    <location>
        <begin position="21"/>
        <end position="45"/>
    </location>
</feature>
<evidence type="ECO:0000313" key="3">
    <source>
        <dbReference type="Proteomes" id="UP001597171"/>
    </source>
</evidence>
<feature type="transmembrane region" description="Helical" evidence="1">
    <location>
        <begin position="51"/>
        <end position="75"/>
    </location>
</feature>
<gene>
    <name evidence="2" type="ORF">ACFQ4O_06350</name>
</gene>
<sequence length="79" mass="8514">MTERSPEDVERRLRAKRTNERLKLAASTSNAVGLTILGAAVLVPVTTGKASWFAALWILAAIALHLFAQAVLGVLRSED</sequence>
<evidence type="ECO:0000256" key="1">
    <source>
        <dbReference type="SAM" id="Phobius"/>
    </source>
</evidence>
<dbReference type="Proteomes" id="UP001597171">
    <property type="component" value="Unassembled WGS sequence"/>
</dbReference>
<protein>
    <submittedName>
        <fullName evidence="2">Uncharacterized protein</fullName>
    </submittedName>
</protein>
<dbReference type="EMBL" id="JBHTMX010000033">
    <property type="protein sequence ID" value="MFD1331619.1"/>
    <property type="molecule type" value="Genomic_DNA"/>
</dbReference>
<proteinExistence type="predicted"/>
<keyword evidence="1" id="KW-1133">Transmembrane helix</keyword>
<comment type="caution">
    <text evidence="2">The sequence shown here is derived from an EMBL/GenBank/DDBJ whole genome shotgun (WGS) entry which is preliminary data.</text>
</comment>
<name>A0ABW3Z5S4_9HYPH</name>
<keyword evidence="1" id="KW-0812">Transmembrane</keyword>
<accession>A0ABW3Z5S4</accession>
<reference evidence="3" key="1">
    <citation type="journal article" date="2019" name="Int. J. Syst. Evol. Microbiol.">
        <title>The Global Catalogue of Microorganisms (GCM) 10K type strain sequencing project: providing services to taxonomists for standard genome sequencing and annotation.</title>
        <authorList>
            <consortium name="The Broad Institute Genomics Platform"/>
            <consortium name="The Broad Institute Genome Sequencing Center for Infectious Disease"/>
            <person name="Wu L."/>
            <person name="Ma J."/>
        </authorList>
    </citation>
    <scope>NUCLEOTIDE SEQUENCE [LARGE SCALE GENOMIC DNA]</scope>
    <source>
        <strain evidence="3">CCUG 61696</strain>
    </source>
</reference>
<dbReference type="RefSeq" id="WP_378774829.1">
    <property type="nucleotide sequence ID" value="NZ_JBHTMX010000033.1"/>
</dbReference>
<keyword evidence="3" id="KW-1185">Reference proteome</keyword>
<organism evidence="2 3">
    <name type="scientific">Methylopila musalis</name>
    <dbReference type="NCBI Taxonomy" id="1134781"/>
    <lineage>
        <taxon>Bacteria</taxon>
        <taxon>Pseudomonadati</taxon>
        <taxon>Pseudomonadota</taxon>
        <taxon>Alphaproteobacteria</taxon>
        <taxon>Hyphomicrobiales</taxon>
        <taxon>Methylopilaceae</taxon>
        <taxon>Methylopila</taxon>
    </lineage>
</organism>
<evidence type="ECO:0000313" key="2">
    <source>
        <dbReference type="EMBL" id="MFD1331619.1"/>
    </source>
</evidence>
<keyword evidence="1" id="KW-0472">Membrane</keyword>